<feature type="region of interest" description="Disordered" evidence="4">
    <location>
        <begin position="1"/>
        <end position="44"/>
    </location>
</feature>
<dbReference type="Gene3D" id="2.130.10.10">
    <property type="entry name" value="YVTN repeat-like/Quinoprotein amine dehydrogenase"/>
    <property type="match status" value="3"/>
</dbReference>
<evidence type="ECO:0000256" key="1">
    <source>
        <dbReference type="ARBA" id="ARBA00022574"/>
    </source>
</evidence>
<dbReference type="SUPFAM" id="SSF50978">
    <property type="entry name" value="WD40 repeat-like"/>
    <property type="match status" value="1"/>
</dbReference>
<dbReference type="InterPro" id="IPR019775">
    <property type="entry name" value="WD40_repeat_CS"/>
</dbReference>
<feature type="repeat" description="WD" evidence="3">
    <location>
        <begin position="550"/>
        <end position="583"/>
    </location>
</feature>
<feature type="repeat" description="WD" evidence="3">
    <location>
        <begin position="382"/>
        <end position="423"/>
    </location>
</feature>
<dbReference type="Proteomes" id="UP001178507">
    <property type="component" value="Unassembled WGS sequence"/>
</dbReference>
<dbReference type="InterPro" id="IPR015943">
    <property type="entry name" value="WD40/YVTN_repeat-like_dom_sf"/>
</dbReference>
<evidence type="ECO:0000256" key="4">
    <source>
        <dbReference type="SAM" id="MobiDB-lite"/>
    </source>
</evidence>
<keyword evidence="6" id="KW-1185">Reference proteome</keyword>
<dbReference type="InterPro" id="IPR001680">
    <property type="entry name" value="WD40_rpt"/>
</dbReference>
<dbReference type="PROSITE" id="PS50082">
    <property type="entry name" value="WD_REPEATS_2"/>
    <property type="match status" value="6"/>
</dbReference>
<feature type="repeat" description="WD" evidence="3">
    <location>
        <begin position="340"/>
        <end position="381"/>
    </location>
</feature>
<feature type="compositionally biased region" description="Acidic residues" evidence="4">
    <location>
        <begin position="22"/>
        <end position="44"/>
    </location>
</feature>
<accession>A0AA36HZL9</accession>
<keyword evidence="1 3" id="KW-0853">WD repeat</keyword>
<evidence type="ECO:0000313" key="5">
    <source>
        <dbReference type="EMBL" id="CAJ1377043.1"/>
    </source>
</evidence>
<dbReference type="Pfam" id="PF00400">
    <property type="entry name" value="WD40"/>
    <property type="match status" value="6"/>
</dbReference>
<dbReference type="CDD" id="cd00200">
    <property type="entry name" value="WD40"/>
    <property type="match status" value="1"/>
</dbReference>
<organism evidence="5 6">
    <name type="scientific">Effrenium voratum</name>
    <dbReference type="NCBI Taxonomy" id="2562239"/>
    <lineage>
        <taxon>Eukaryota</taxon>
        <taxon>Sar</taxon>
        <taxon>Alveolata</taxon>
        <taxon>Dinophyceae</taxon>
        <taxon>Suessiales</taxon>
        <taxon>Symbiodiniaceae</taxon>
        <taxon>Effrenium</taxon>
    </lineage>
</organism>
<sequence>MVKPGQDARTGDKQHTILETIELSDDSDDEFNYEELPEDPELLEQDDEEQLDDINRLLAETKQAADGQGEDTGLAKVQQRPQVIDDFFRNFLLKYSMKRSLEVFQAEWYEMQQSGKFKDSELAVVPDVYTRNHGFQQEVLLLREELEKARMVAAKAKESWDKFRKERDYHRMHHRRVVQEKNKLIVDLKRLKKHYEQYEPTLTELRHKYEVAMKEKMLMRLERDRYAAKAESLQKQLSQAEAKEENTNSKDLTESDELQRKKKTLREAPWPSEDRTNPYTNSNFEAVRVAEFSRSQVFKGHMGAISRVAFHPKIPVVATACDDHTWKMWSMPEGQLVLSGEGHRDWVSGISFHPRGSLVATSSGDSTLKIWDVAKEKCKHTLTDHTQPVWACSFHDLGDFVVSCSMDQTVKAFDMTGMRCRQTFRGHVDSVNFVTFQPFSSNVLTASGDKTVSLWDLRTGLCVQTFYGHANACNHAMFNLKGDTVASCDADGIVKLWDVRVVSEFLQIDTGRHPANAANFDRSGKILAIASGDASIKTFNIEDKVFVANLEGHEDSVQDVAFEPLGNKFLVSASSDATFSLWQ</sequence>
<protein>
    <submittedName>
        <fullName evidence="5">Uncharacterized protein</fullName>
    </submittedName>
</protein>
<comment type="caution">
    <text evidence="5">The sequence shown here is derived from an EMBL/GenBank/DDBJ whole genome shotgun (WGS) entry which is preliminary data.</text>
</comment>
<feature type="repeat" description="WD" evidence="3">
    <location>
        <begin position="298"/>
        <end position="339"/>
    </location>
</feature>
<reference evidence="5" key="1">
    <citation type="submission" date="2023-08" db="EMBL/GenBank/DDBJ databases">
        <authorList>
            <person name="Chen Y."/>
            <person name="Shah S."/>
            <person name="Dougan E. K."/>
            <person name="Thang M."/>
            <person name="Chan C."/>
        </authorList>
    </citation>
    <scope>NUCLEOTIDE SEQUENCE</scope>
</reference>
<feature type="region of interest" description="Disordered" evidence="4">
    <location>
        <begin position="237"/>
        <end position="280"/>
    </location>
</feature>
<dbReference type="InterPro" id="IPR036322">
    <property type="entry name" value="WD40_repeat_dom_sf"/>
</dbReference>
<feature type="compositionally biased region" description="Basic and acidic residues" evidence="4">
    <location>
        <begin position="241"/>
        <end position="259"/>
    </location>
</feature>
<dbReference type="SMART" id="SM00320">
    <property type="entry name" value="WD40"/>
    <property type="match status" value="7"/>
</dbReference>
<evidence type="ECO:0000313" key="6">
    <source>
        <dbReference type="Proteomes" id="UP001178507"/>
    </source>
</evidence>
<dbReference type="PANTHER" id="PTHR14604:SF3">
    <property type="entry name" value="SPERM-ASSOCIATED ANTIGEN 16 PROTEIN"/>
    <property type="match status" value="1"/>
</dbReference>
<evidence type="ECO:0000256" key="2">
    <source>
        <dbReference type="ARBA" id="ARBA00022737"/>
    </source>
</evidence>
<proteinExistence type="predicted"/>
<name>A0AA36HZL9_9DINO</name>
<dbReference type="PANTHER" id="PTHR14604">
    <property type="entry name" value="WD40 REPEAT PF20"/>
    <property type="match status" value="1"/>
</dbReference>
<evidence type="ECO:0000256" key="3">
    <source>
        <dbReference type="PROSITE-ProRule" id="PRU00221"/>
    </source>
</evidence>
<dbReference type="PROSITE" id="PS50294">
    <property type="entry name" value="WD_REPEATS_REGION"/>
    <property type="match status" value="5"/>
</dbReference>
<gene>
    <name evidence="5" type="ORF">EVOR1521_LOCUS5955</name>
</gene>
<feature type="repeat" description="WD" evidence="3">
    <location>
        <begin position="466"/>
        <end position="500"/>
    </location>
</feature>
<dbReference type="AlphaFoldDB" id="A0AA36HZL9"/>
<dbReference type="PRINTS" id="PR00320">
    <property type="entry name" value="GPROTEINBRPT"/>
</dbReference>
<dbReference type="EMBL" id="CAUJNA010000442">
    <property type="protein sequence ID" value="CAJ1377043.1"/>
    <property type="molecule type" value="Genomic_DNA"/>
</dbReference>
<dbReference type="InterPro" id="IPR050995">
    <property type="entry name" value="WD-F-box_domain-protein"/>
</dbReference>
<dbReference type="PROSITE" id="PS00678">
    <property type="entry name" value="WD_REPEATS_1"/>
    <property type="match status" value="3"/>
</dbReference>
<dbReference type="InterPro" id="IPR020472">
    <property type="entry name" value="WD40_PAC1"/>
</dbReference>
<feature type="repeat" description="WD" evidence="3">
    <location>
        <begin position="424"/>
        <end position="465"/>
    </location>
</feature>
<keyword evidence="2" id="KW-0677">Repeat</keyword>